<evidence type="ECO:0000256" key="9">
    <source>
        <dbReference type="ARBA" id="ARBA00022737"/>
    </source>
</evidence>
<evidence type="ECO:0000256" key="8">
    <source>
        <dbReference type="ARBA" id="ARBA00022701"/>
    </source>
</evidence>
<dbReference type="InterPro" id="IPR056533">
    <property type="entry name" value="KIF21A/B_hel_1"/>
</dbReference>
<dbReference type="Proteomes" id="UP001208570">
    <property type="component" value="Unassembled WGS sequence"/>
</dbReference>
<accession>A0AAD9JI89</accession>
<dbReference type="SMART" id="SM00320">
    <property type="entry name" value="WD40"/>
    <property type="match status" value="6"/>
</dbReference>
<evidence type="ECO:0000256" key="14">
    <source>
        <dbReference type="ARBA" id="ARBA00023212"/>
    </source>
</evidence>
<feature type="coiled-coil region" evidence="18">
    <location>
        <begin position="773"/>
        <end position="848"/>
    </location>
</feature>
<keyword evidence="8" id="KW-0493">Microtubule</keyword>
<dbReference type="InterPro" id="IPR036961">
    <property type="entry name" value="Kinesin_motor_dom_sf"/>
</dbReference>
<keyword evidence="10" id="KW-0547">Nucleotide-binding</keyword>
<dbReference type="GO" id="GO:0003777">
    <property type="term" value="F:microtubule motor activity"/>
    <property type="evidence" value="ECO:0007669"/>
    <property type="project" value="InterPro"/>
</dbReference>
<dbReference type="PROSITE" id="PS50067">
    <property type="entry name" value="KINESIN_MOTOR_2"/>
    <property type="match status" value="1"/>
</dbReference>
<dbReference type="GO" id="GO:0005875">
    <property type="term" value="C:microtubule associated complex"/>
    <property type="evidence" value="ECO:0007669"/>
    <property type="project" value="TreeGrafter"/>
</dbReference>
<dbReference type="PROSITE" id="PS00411">
    <property type="entry name" value="KINESIN_MOTOR_1"/>
    <property type="match status" value="1"/>
</dbReference>
<evidence type="ECO:0000313" key="21">
    <source>
        <dbReference type="EMBL" id="KAK2153511.1"/>
    </source>
</evidence>
<dbReference type="PROSITE" id="PS50082">
    <property type="entry name" value="WD_REPEATS_2"/>
    <property type="match status" value="3"/>
</dbReference>
<feature type="region of interest" description="Disordered" evidence="19">
    <location>
        <begin position="407"/>
        <end position="428"/>
    </location>
</feature>
<sequence>MGTGFDVNFIPEEVGIIPRAVEHLFHGIDECRRVAQEKGEPPPDFKVNAQFMELYNEEILDLLDTTRDPGDRNRKSHIRIHEDAQGGIYCVGVTTKQVNTYSDTMQCLKLGALSRTTASTNMNTQSSRSHAIFTLHIRQQRLIKDDEADDGKEKDTTEVINEFETLSAKFHFVDLAGSERLKRTGATGERAKEGISINCGLLALGNVISALGDKAKKGSHVPYRDSKLTRLLQDSLGGNSRTVMIACVSPSDRDFMETLNTLKYANRARNIKNKVMINQDKTSKQISALRNEIQQLQSELMEYKMGKRLVDADGVESFNDMFHENTMLQTENSKLQQRVKAMQLTVEDLTKRNAELMAQKEALNIANIGGEDAQNAIKSMIEKYICEIEELRARLIETESMIEIIKRSASRQTPSRTGFSPMSATLTSSMTTSSTDFLLSPEDHVTDILDVAKKELILEKVKVKKIQERQHSTSDKENPDEKISTEGQDNEQYEDEEEEQEDDETEDMIDSASESEEENEKLHEDLADLTCEISIKQKLIEELELSQRRLHTMKSQYEEKLFSLQEKIKSTEIERDRVLSNLGNIESHGTEKAKQVRAEYERKIVDMQNELKKVQAAKKEHAKLLRNQSHYEKQLKSLQRDLNDMKKMKVKLMNQIKEDSLRNRQSEALRRKEIAQLKKDQLRQATQIKTLEAEKRTKELILRRKKEEVLALRKRNQRPMTAAVAGRVGKYDRALTVPVNPVGRRKFNPKAAKAKWDGLEKTVTTIITKKQTISHMEKDMERWLKQRESLRKKLDKFTKKKQNATSENASEEILHDLDDQLESLRENIKYVQENINECQSNIMQMEEENKDDDPDPSAMLEKCCSLEEAKYLLQHFVSLTINKGLLAAQKDSENKELLAKLHQERMDSTFQRDMLQYLIQDKVDIEIDDGFMRPIDDYDSDSGSSSTSGTESPVDSLMEGKDSQPAVPAVMVNSTTSQTSSQTSANYGIGLQVSQESVNTSSSSIMSRFAKARRNLANPKDMLFTGSPGGDMPPGLPLVPLQPVLEADGSTRKTPPGDLASKKVLTPTDGVLMPPTKVVVPKSRPNSGSYTQLPRAEPNGPGRPDPNPSPSMARKSLPGATAKADPSPTMKRKMISSTSSGSLSRQSSVSDTVDVTPPTSPTSTRRNRSNNVFSRLTSQSQPASPHPSRGIITPVSSRGLRTSPLLHSHTAMGHSKAVLSVFATEDLMFSSSKDRTAKVWDLETGEEILTLDGHPNNVGCVRYCEETSLAYTVSTYFVKVWDLRQGNCCVTTVMSSGLMMDGSMVQNTTSRQVTCPPGEMDIKDIALNSTGSVLYTAAGNTVRIWDCRSMKAFSNFLRCETGILKCLALYASELVSSSLQKDAVFEVMEDSTGVLCPKFNLEPPHYDGIQSLCLMGDLLYSGSRDMCIKKWDLADQSLKHSINNAHKDWVCGLAFMPGGNCLLSGCRGGYLKLWHIDNCTQLGEIKAHNSPINSITTNSQLIFTASNDRSVHIWKANGMIDGCEGSDRE</sequence>
<dbReference type="InterPro" id="IPR027640">
    <property type="entry name" value="Kinesin-like_fam"/>
</dbReference>
<comment type="caution">
    <text evidence="17">Lacks conserved residue(s) required for the propagation of feature annotation.</text>
</comment>
<evidence type="ECO:0000256" key="13">
    <source>
        <dbReference type="ARBA" id="ARBA00023175"/>
    </source>
</evidence>
<evidence type="ECO:0000256" key="1">
    <source>
        <dbReference type="ARBA" id="ARBA00004245"/>
    </source>
</evidence>
<dbReference type="GO" id="GO:0007052">
    <property type="term" value="P:mitotic spindle organization"/>
    <property type="evidence" value="ECO:0007669"/>
    <property type="project" value="TreeGrafter"/>
</dbReference>
<feature type="region of interest" description="Disordered" evidence="19">
    <location>
        <begin position="934"/>
        <end position="962"/>
    </location>
</feature>
<comment type="caution">
    <text evidence="21">The sequence shown here is derived from an EMBL/GenBank/DDBJ whole genome shotgun (WGS) entry which is preliminary data.</text>
</comment>
<name>A0AAD9JI89_9ANNE</name>
<keyword evidence="22" id="KW-1185">Reference proteome</keyword>
<evidence type="ECO:0000256" key="10">
    <source>
        <dbReference type="ARBA" id="ARBA00022741"/>
    </source>
</evidence>
<dbReference type="PANTHER" id="PTHR47969">
    <property type="entry name" value="CHROMOSOME-ASSOCIATED KINESIN KIF4A-RELATED"/>
    <property type="match status" value="1"/>
</dbReference>
<evidence type="ECO:0000256" key="16">
    <source>
        <dbReference type="PROSITE-ProRule" id="PRU00221"/>
    </source>
</evidence>
<dbReference type="GO" id="GO:0030425">
    <property type="term" value="C:dendrite"/>
    <property type="evidence" value="ECO:0007669"/>
    <property type="project" value="UniProtKB-SubCell"/>
</dbReference>
<comment type="similarity">
    <text evidence="17">Belongs to the TRAFAC class myosin-kinesin ATPase superfamily. Kinesin family.</text>
</comment>
<dbReference type="Gene3D" id="2.130.10.10">
    <property type="entry name" value="YVTN repeat-like/Quinoprotein amine dehydrogenase"/>
    <property type="match status" value="2"/>
</dbReference>
<dbReference type="GO" id="GO:0005874">
    <property type="term" value="C:microtubule"/>
    <property type="evidence" value="ECO:0007669"/>
    <property type="project" value="UniProtKB-KW"/>
</dbReference>
<dbReference type="InterPro" id="IPR001680">
    <property type="entry name" value="WD40_rpt"/>
</dbReference>
<dbReference type="SMART" id="SM00129">
    <property type="entry name" value="KISc"/>
    <property type="match status" value="1"/>
</dbReference>
<evidence type="ECO:0000256" key="18">
    <source>
        <dbReference type="SAM" id="Coils"/>
    </source>
</evidence>
<keyword evidence="12 18" id="KW-0175">Coiled coil</keyword>
<feature type="region of interest" description="Disordered" evidence="19">
    <location>
        <begin position="467"/>
        <end position="523"/>
    </location>
</feature>
<dbReference type="SUPFAM" id="SSF46579">
    <property type="entry name" value="Prefoldin"/>
    <property type="match status" value="1"/>
</dbReference>
<keyword evidence="7 16" id="KW-0853">WD repeat</keyword>
<dbReference type="PROSITE" id="PS00678">
    <property type="entry name" value="WD_REPEATS_1"/>
    <property type="match status" value="1"/>
</dbReference>
<dbReference type="CDD" id="cd00200">
    <property type="entry name" value="WD40"/>
    <property type="match status" value="1"/>
</dbReference>
<evidence type="ECO:0000256" key="3">
    <source>
        <dbReference type="ARBA" id="ARBA00004489"/>
    </source>
</evidence>
<feature type="repeat" description="WD" evidence="16">
    <location>
        <begin position="1485"/>
        <end position="1515"/>
    </location>
</feature>
<dbReference type="GO" id="GO:0007018">
    <property type="term" value="P:microtubule-based movement"/>
    <property type="evidence" value="ECO:0007669"/>
    <property type="project" value="InterPro"/>
</dbReference>
<feature type="region of interest" description="Disordered" evidence="19">
    <location>
        <begin position="1020"/>
        <end position="1196"/>
    </location>
</feature>
<dbReference type="PROSITE" id="PS50294">
    <property type="entry name" value="WD_REPEATS_REGION"/>
    <property type="match status" value="2"/>
</dbReference>
<evidence type="ECO:0000256" key="17">
    <source>
        <dbReference type="PROSITE-ProRule" id="PRU00283"/>
    </source>
</evidence>
<feature type="compositionally biased region" description="Basic and acidic residues" evidence="19">
    <location>
        <begin position="467"/>
        <end position="484"/>
    </location>
</feature>
<evidence type="ECO:0000256" key="5">
    <source>
        <dbReference type="ARBA" id="ARBA00022490"/>
    </source>
</evidence>
<dbReference type="PRINTS" id="PR00380">
    <property type="entry name" value="KINESINHEAVY"/>
</dbReference>
<dbReference type="Gene3D" id="3.40.850.10">
    <property type="entry name" value="Kinesin motor domain"/>
    <property type="match status" value="1"/>
</dbReference>
<feature type="compositionally biased region" description="Polar residues" evidence="19">
    <location>
        <begin position="1172"/>
        <end position="1183"/>
    </location>
</feature>
<dbReference type="GO" id="GO:0051231">
    <property type="term" value="P:spindle elongation"/>
    <property type="evidence" value="ECO:0007669"/>
    <property type="project" value="TreeGrafter"/>
</dbReference>
<dbReference type="Pfam" id="PF25764">
    <property type="entry name" value="KIF21A_4th"/>
    <property type="match status" value="1"/>
</dbReference>
<evidence type="ECO:0000256" key="2">
    <source>
        <dbReference type="ARBA" id="ARBA00004279"/>
    </source>
</evidence>
<dbReference type="FunFam" id="2.130.10.10:FF:000164">
    <property type="entry name" value="Kinesin family member 21A"/>
    <property type="match status" value="1"/>
</dbReference>
<feature type="compositionally biased region" description="Low complexity" evidence="19">
    <location>
        <begin position="1136"/>
        <end position="1164"/>
    </location>
</feature>
<evidence type="ECO:0000313" key="22">
    <source>
        <dbReference type="Proteomes" id="UP001208570"/>
    </source>
</evidence>
<dbReference type="InterPro" id="IPR015943">
    <property type="entry name" value="WD40/YVTN_repeat-like_dom_sf"/>
</dbReference>
<reference evidence="21" key="1">
    <citation type="journal article" date="2023" name="Mol. Biol. Evol.">
        <title>Third-Generation Sequencing Reveals the Adaptive Role of the Epigenome in Three Deep-Sea Polychaetes.</title>
        <authorList>
            <person name="Perez M."/>
            <person name="Aroh O."/>
            <person name="Sun Y."/>
            <person name="Lan Y."/>
            <person name="Juniper S.K."/>
            <person name="Young C.R."/>
            <person name="Angers B."/>
            <person name="Qian P.Y."/>
        </authorList>
    </citation>
    <scope>NUCLEOTIDE SEQUENCE</scope>
    <source>
        <strain evidence="21">P08H-3</strain>
    </source>
</reference>
<proteinExistence type="inferred from homology"/>
<dbReference type="GO" id="GO:0005524">
    <property type="term" value="F:ATP binding"/>
    <property type="evidence" value="ECO:0007669"/>
    <property type="project" value="UniProtKB-KW"/>
</dbReference>
<dbReference type="InterPro" id="IPR036322">
    <property type="entry name" value="WD40_repeat_dom_sf"/>
</dbReference>
<dbReference type="FunFam" id="3.40.850.10:FF:000011">
    <property type="entry name" value="Kinesin family member 21A"/>
    <property type="match status" value="1"/>
</dbReference>
<keyword evidence="6" id="KW-0597">Phosphoprotein</keyword>
<comment type="subcellular location">
    <subcellularLocation>
        <location evidence="3">Cell projection</location>
        <location evidence="3">Axon</location>
    </subcellularLocation>
    <subcellularLocation>
        <location evidence="2">Cell projection</location>
        <location evidence="2">Dendrite</location>
    </subcellularLocation>
    <subcellularLocation>
        <location evidence="4">Cell projection</location>
        <location evidence="4">Growth cone</location>
    </subcellularLocation>
    <subcellularLocation>
        <location evidence="1">Cytoplasm</location>
        <location evidence="1">Cytoskeleton</location>
    </subcellularLocation>
</comment>
<dbReference type="InterPro" id="IPR027417">
    <property type="entry name" value="P-loop_NTPase"/>
</dbReference>
<dbReference type="InterPro" id="IPR056532">
    <property type="entry name" value="KIF21A/B_hel_2"/>
</dbReference>
<evidence type="ECO:0000256" key="19">
    <source>
        <dbReference type="SAM" id="MobiDB-lite"/>
    </source>
</evidence>
<keyword evidence="9" id="KW-0677">Repeat</keyword>
<organism evidence="21 22">
    <name type="scientific">Paralvinella palmiformis</name>
    <dbReference type="NCBI Taxonomy" id="53620"/>
    <lineage>
        <taxon>Eukaryota</taxon>
        <taxon>Metazoa</taxon>
        <taxon>Spiralia</taxon>
        <taxon>Lophotrochozoa</taxon>
        <taxon>Annelida</taxon>
        <taxon>Polychaeta</taxon>
        <taxon>Sedentaria</taxon>
        <taxon>Canalipalpata</taxon>
        <taxon>Terebellida</taxon>
        <taxon>Terebelliformia</taxon>
        <taxon>Alvinellidae</taxon>
        <taxon>Paralvinella</taxon>
    </lineage>
</organism>
<dbReference type="InterPro" id="IPR019775">
    <property type="entry name" value="WD40_repeat_CS"/>
</dbReference>
<dbReference type="CDD" id="cd22248">
    <property type="entry name" value="Rcc_KIF21"/>
    <property type="match status" value="1"/>
</dbReference>
<keyword evidence="5" id="KW-0963">Cytoplasm</keyword>
<dbReference type="EMBL" id="JAODUP010000294">
    <property type="protein sequence ID" value="KAK2153511.1"/>
    <property type="molecule type" value="Genomic_DNA"/>
</dbReference>
<dbReference type="Pfam" id="PF00400">
    <property type="entry name" value="WD40"/>
    <property type="match status" value="4"/>
</dbReference>
<dbReference type="Pfam" id="PF23203">
    <property type="entry name" value="KIF21A"/>
    <property type="match status" value="1"/>
</dbReference>
<feature type="coiled-coil region" evidence="18">
    <location>
        <begin position="279"/>
        <end position="306"/>
    </location>
</feature>
<evidence type="ECO:0000256" key="15">
    <source>
        <dbReference type="ARBA" id="ARBA00023273"/>
    </source>
</evidence>
<dbReference type="PANTHER" id="PTHR47969:SF28">
    <property type="entry name" value="KINESIN-LIKE PROTEIN KIF21B"/>
    <property type="match status" value="1"/>
</dbReference>
<gene>
    <name evidence="21" type="ORF">LSH36_294g02004</name>
</gene>
<keyword evidence="13" id="KW-0505">Motor protein</keyword>
<dbReference type="InterPro" id="IPR001752">
    <property type="entry name" value="Kinesin_motor_dom"/>
</dbReference>
<feature type="repeat" description="WD" evidence="16">
    <location>
        <begin position="1443"/>
        <end position="1484"/>
    </location>
</feature>
<protein>
    <recommendedName>
        <fullName evidence="20">Kinesin motor domain-containing protein</fullName>
    </recommendedName>
</protein>
<evidence type="ECO:0000256" key="6">
    <source>
        <dbReference type="ARBA" id="ARBA00022553"/>
    </source>
</evidence>
<keyword evidence="11" id="KW-0067">ATP-binding</keyword>
<dbReference type="Pfam" id="PF00225">
    <property type="entry name" value="Kinesin"/>
    <property type="match status" value="1"/>
</dbReference>
<evidence type="ECO:0000256" key="11">
    <source>
        <dbReference type="ARBA" id="ARBA00022840"/>
    </source>
</evidence>
<feature type="compositionally biased region" description="Low complexity" evidence="19">
    <location>
        <begin position="941"/>
        <end position="956"/>
    </location>
</feature>
<evidence type="ECO:0000256" key="4">
    <source>
        <dbReference type="ARBA" id="ARBA00004624"/>
    </source>
</evidence>
<dbReference type="Pfam" id="PF23204">
    <property type="entry name" value="KIF21A_2nd"/>
    <property type="match status" value="1"/>
</dbReference>
<keyword evidence="14" id="KW-0206">Cytoskeleton</keyword>
<dbReference type="GO" id="GO:0008017">
    <property type="term" value="F:microtubule binding"/>
    <property type="evidence" value="ECO:0007669"/>
    <property type="project" value="InterPro"/>
</dbReference>
<feature type="compositionally biased region" description="Acidic residues" evidence="19">
    <location>
        <begin position="488"/>
        <end position="519"/>
    </location>
</feature>
<feature type="domain" description="Kinesin motor" evidence="20">
    <location>
        <begin position="1"/>
        <end position="271"/>
    </location>
</feature>
<dbReference type="InterPro" id="IPR019821">
    <property type="entry name" value="Kinesin_motor_CS"/>
</dbReference>
<evidence type="ECO:0000259" key="20">
    <source>
        <dbReference type="PROSITE" id="PS50067"/>
    </source>
</evidence>
<dbReference type="SUPFAM" id="SSF52540">
    <property type="entry name" value="P-loop containing nucleoside triphosphate hydrolases"/>
    <property type="match status" value="1"/>
</dbReference>
<evidence type="ECO:0000256" key="7">
    <source>
        <dbReference type="ARBA" id="ARBA00022574"/>
    </source>
</evidence>
<evidence type="ECO:0000256" key="12">
    <source>
        <dbReference type="ARBA" id="ARBA00023054"/>
    </source>
</evidence>
<feature type="repeat" description="WD" evidence="16">
    <location>
        <begin position="1211"/>
        <end position="1250"/>
    </location>
</feature>
<dbReference type="GO" id="GO:0030426">
    <property type="term" value="C:growth cone"/>
    <property type="evidence" value="ECO:0007669"/>
    <property type="project" value="UniProtKB-SubCell"/>
</dbReference>
<keyword evidence="15" id="KW-0966">Cell projection</keyword>
<dbReference type="SUPFAM" id="SSF50978">
    <property type="entry name" value="WD40 repeat-like"/>
    <property type="match status" value="1"/>
</dbReference>